<dbReference type="GO" id="GO:0016746">
    <property type="term" value="F:acyltransferase activity"/>
    <property type="evidence" value="ECO:0007669"/>
    <property type="project" value="UniProtKB-KW"/>
</dbReference>
<dbReference type="EMBL" id="CACVBM020000310">
    <property type="protein sequence ID" value="CAA7017265.1"/>
    <property type="molecule type" value="Genomic_DNA"/>
</dbReference>
<sequence>MKVETIAKEIIKPSSTTPNDLRTLQLSIYDHILPPIYTVAFLFYTKNDLISQEHTSRKLKTSLSQTLTKFYPLAGRINGVTVDCNDEGAVFVDARVDNCPLTDFLTSPDLNALQQLLPLDSVDNPYVAAATWPLLLVKATYFECGGMAIGVCITHKIADAASISTFIRTWSAMTRGETGEAVVGPEFAAANFYPPANEAFKLPVDDKAGKRSSVTKRFVFEASKVEELRTKAKAKAVDRPTRVESVTALLWKCFVSTKSTTTCDHKVLIQLANLRSKIPSLLPESMIGNIMFSSAVLSIGGGEEVGIEEAVKELRKKAEDLRGLIEDEETSLIGSKLANLMLTNYSRMSFETHEPYTVSSWCKLPLYEASFGWGSPVWVVGNVAPAFDNLAILMDSKDGQGVEAFVTLPEENMSSFEQNPELLGFASLNPSVLV</sequence>
<dbReference type="FunFam" id="3.30.559.10:FF:000063">
    <property type="entry name" value="Transferase family protein"/>
    <property type="match status" value="1"/>
</dbReference>
<evidence type="ECO:0000256" key="3">
    <source>
        <dbReference type="ARBA" id="ARBA00022679"/>
    </source>
</evidence>
<evidence type="ECO:0000256" key="1">
    <source>
        <dbReference type="ARBA" id="ARBA00009861"/>
    </source>
</evidence>
<keyword evidence="6" id="KW-1185">Reference proteome</keyword>
<comment type="similarity">
    <text evidence="1">Belongs to the plant acyltransferase family.</text>
</comment>
<evidence type="ECO:0000256" key="4">
    <source>
        <dbReference type="ARBA" id="ARBA00023315"/>
    </source>
</evidence>
<dbReference type="PANTHER" id="PTHR31623">
    <property type="entry name" value="F21J9.9"/>
    <property type="match status" value="1"/>
</dbReference>
<dbReference type="Gene3D" id="3.30.559.10">
    <property type="entry name" value="Chloramphenicol acetyltransferase-like domain"/>
    <property type="match status" value="2"/>
</dbReference>
<dbReference type="PANTHER" id="PTHR31623:SF22">
    <property type="entry name" value="ACETYL-COA:BENZYLALCOHOL ACETYLTRANFERASE-LIKE PROTEIN-RELATED"/>
    <property type="match status" value="1"/>
</dbReference>
<dbReference type="InterPro" id="IPR023213">
    <property type="entry name" value="CAT-like_dom_sf"/>
</dbReference>
<keyword evidence="4" id="KW-0012">Acyltransferase</keyword>
<organism evidence="5 6">
    <name type="scientific">Microthlaspi erraticum</name>
    <dbReference type="NCBI Taxonomy" id="1685480"/>
    <lineage>
        <taxon>Eukaryota</taxon>
        <taxon>Viridiplantae</taxon>
        <taxon>Streptophyta</taxon>
        <taxon>Embryophyta</taxon>
        <taxon>Tracheophyta</taxon>
        <taxon>Spermatophyta</taxon>
        <taxon>Magnoliopsida</taxon>
        <taxon>eudicotyledons</taxon>
        <taxon>Gunneridae</taxon>
        <taxon>Pentapetalae</taxon>
        <taxon>rosids</taxon>
        <taxon>malvids</taxon>
        <taxon>Brassicales</taxon>
        <taxon>Brassicaceae</taxon>
        <taxon>Coluteocarpeae</taxon>
        <taxon>Microthlaspi</taxon>
    </lineage>
</organism>
<keyword evidence="3" id="KW-0808">Transferase</keyword>
<comment type="subunit">
    <text evidence="2">Monomer.</text>
</comment>
<comment type="caution">
    <text evidence="5">The sequence shown here is derived from an EMBL/GenBank/DDBJ whole genome shotgun (WGS) entry which is preliminary data.</text>
</comment>
<gene>
    <name evidence="5" type="ORF">MERR_LOCUS4500</name>
</gene>
<name>A0A6D2HL96_9BRAS</name>
<reference evidence="5" key="1">
    <citation type="submission" date="2020-01" db="EMBL/GenBank/DDBJ databases">
        <authorList>
            <person name="Mishra B."/>
        </authorList>
    </citation>
    <scope>NUCLEOTIDE SEQUENCE [LARGE SCALE GENOMIC DNA]</scope>
</reference>
<evidence type="ECO:0000256" key="2">
    <source>
        <dbReference type="ARBA" id="ARBA00011245"/>
    </source>
</evidence>
<evidence type="ECO:0008006" key="7">
    <source>
        <dbReference type="Google" id="ProtNLM"/>
    </source>
</evidence>
<accession>A0A6D2HL96</accession>
<dbReference type="AlphaFoldDB" id="A0A6D2HL96"/>
<evidence type="ECO:0000313" key="6">
    <source>
        <dbReference type="Proteomes" id="UP000467841"/>
    </source>
</evidence>
<proteinExistence type="inferred from homology"/>
<dbReference type="Proteomes" id="UP000467841">
    <property type="component" value="Unassembled WGS sequence"/>
</dbReference>
<evidence type="ECO:0000313" key="5">
    <source>
        <dbReference type="EMBL" id="CAA7017265.1"/>
    </source>
</evidence>
<dbReference type="OrthoDB" id="1932220at2759"/>
<protein>
    <recommendedName>
        <fullName evidence="7">BAHD acyltransferase</fullName>
    </recommendedName>
</protein>
<dbReference type="Pfam" id="PF02458">
    <property type="entry name" value="Transferase"/>
    <property type="match status" value="1"/>
</dbReference>